<proteinExistence type="predicted"/>
<evidence type="ECO:0000313" key="1">
    <source>
        <dbReference type="EMBL" id="CBX98639.1"/>
    </source>
</evidence>
<dbReference type="InParanoid" id="E5A4U1"/>
<dbReference type="VEuPathDB" id="FungiDB:LEMA_uP078780.1"/>
<keyword evidence="2" id="KW-1185">Reference proteome</keyword>
<dbReference type="HOGENOM" id="CLU_2527889_0_0_1"/>
<evidence type="ECO:0000313" key="2">
    <source>
        <dbReference type="Proteomes" id="UP000002668"/>
    </source>
</evidence>
<name>E5A4U1_LEPMJ</name>
<protein>
    <submittedName>
        <fullName evidence="1">Predicted protein</fullName>
    </submittedName>
</protein>
<dbReference type="EMBL" id="FP929134">
    <property type="protein sequence ID" value="CBX98639.1"/>
    <property type="molecule type" value="Genomic_DNA"/>
</dbReference>
<dbReference type="Proteomes" id="UP000002668">
    <property type="component" value="Genome"/>
</dbReference>
<gene>
    <name evidence="1" type="ORF">LEMA_uP078780.1</name>
</gene>
<organism evidence="2">
    <name type="scientific">Leptosphaeria maculans (strain JN3 / isolate v23.1.3 / race Av1-4-5-6-7-8)</name>
    <name type="common">Blackleg fungus</name>
    <name type="synonym">Phoma lingam</name>
    <dbReference type="NCBI Taxonomy" id="985895"/>
    <lineage>
        <taxon>Eukaryota</taxon>
        <taxon>Fungi</taxon>
        <taxon>Dikarya</taxon>
        <taxon>Ascomycota</taxon>
        <taxon>Pezizomycotina</taxon>
        <taxon>Dothideomycetes</taxon>
        <taxon>Pleosporomycetidae</taxon>
        <taxon>Pleosporales</taxon>
        <taxon>Pleosporineae</taxon>
        <taxon>Leptosphaeriaceae</taxon>
        <taxon>Plenodomus</taxon>
        <taxon>Plenodomus lingam/Leptosphaeria maculans species complex</taxon>
    </lineage>
</organism>
<accession>E5A4U1</accession>
<dbReference type="AlphaFoldDB" id="E5A4U1"/>
<sequence length="84" mass="9233">MDIIFTTPGLGWIRKFVTCLSCNIRKSDGQFSPSSTPWNRTDTGSILRCLGSGLCIIVPTANNILGNSEFRSQLFSLFLIIPPP</sequence>
<reference evidence="2" key="1">
    <citation type="journal article" date="2011" name="Nat. Commun.">
        <title>Effector diversification within compartments of the Leptosphaeria maculans genome affected by Repeat-Induced Point mutations.</title>
        <authorList>
            <person name="Rouxel T."/>
            <person name="Grandaubert J."/>
            <person name="Hane J.K."/>
            <person name="Hoede C."/>
            <person name="van de Wouw A.P."/>
            <person name="Couloux A."/>
            <person name="Dominguez V."/>
            <person name="Anthouard V."/>
            <person name="Bally P."/>
            <person name="Bourras S."/>
            <person name="Cozijnsen A.J."/>
            <person name="Ciuffetti L.M."/>
            <person name="Degrave A."/>
            <person name="Dilmaghani A."/>
            <person name="Duret L."/>
            <person name="Fudal I."/>
            <person name="Goodwin S.B."/>
            <person name="Gout L."/>
            <person name="Glaser N."/>
            <person name="Linglin J."/>
            <person name="Kema G.H.J."/>
            <person name="Lapalu N."/>
            <person name="Lawrence C.B."/>
            <person name="May K."/>
            <person name="Meyer M."/>
            <person name="Ollivier B."/>
            <person name="Poulain J."/>
            <person name="Schoch C.L."/>
            <person name="Simon A."/>
            <person name="Spatafora J.W."/>
            <person name="Stachowiak A."/>
            <person name="Turgeon B.G."/>
            <person name="Tyler B.M."/>
            <person name="Vincent D."/>
            <person name="Weissenbach J."/>
            <person name="Amselem J."/>
            <person name="Quesneville H."/>
            <person name="Oliver R.P."/>
            <person name="Wincker P."/>
            <person name="Balesdent M.-H."/>
            <person name="Howlett B.J."/>
        </authorList>
    </citation>
    <scope>NUCLEOTIDE SEQUENCE [LARGE SCALE GENOMIC DNA]</scope>
    <source>
        <strain evidence="2">JN3 / isolate v23.1.3 / race Av1-4-5-6-7-8</strain>
    </source>
</reference>